<proteinExistence type="inferred from homology"/>
<name>A0A7C4AQY2_9BACT</name>
<evidence type="ECO:0000259" key="6">
    <source>
        <dbReference type="Pfam" id="PF08281"/>
    </source>
</evidence>
<comment type="caution">
    <text evidence="7">The sequence shown here is derived from an EMBL/GenBank/DDBJ whole genome shotgun (WGS) entry which is preliminary data.</text>
</comment>
<dbReference type="InterPro" id="IPR013249">
    <property type="entry name" value="RNA_pol_sigma70_r4_t2"/>
</dbReference>
<feature type="domain" description="RNA polymerase sigma factor 70 region 4 type 2" evidence="6">
    <location>
        <begin position="158"/>
        <end position="207"/>
    </location>
</feature>
<evidence type="ECO:0000256" key="3">
    <source>
        <dbReference type="ARBA" id="ARBA00023082"/>
    </source>
</evidence>
<dbReference type="GO" id="GO:0003677">
    <property type="term" value="F:DNA binding"/>
    <property type="evidence" value="ECO:0007669"/>
    <property type="project" value="InterPro"/>
</dbReference>
<keyword evidence="2" id="KW-0805">Transcription regulation</keyword>
<dbReference type="InterPro" id="IPR013325">
    <property type="entry name" value="RNA_pol_sigma_r2"/>
</dbReference>
<dbReference type="SUPFAM" id="SSF88659">
    <property type="entry name" value="Sigma3 and sigma4 domains of RNA polymerase sigma factors"/>
    <property type="match status" value="1"/>
</dbReference>
<comment type="similarity">
    <text evidence="1">Belongs to the sigma-70 factor family. ECF subfamily.</text>
</comment>
<dbReference type="GO" id="GO:0006352">
    <property type="term" value="P:DNA-templated transcription initiation"/>
    <property type="evidence" value="ECO:0007669"/>
    <property type="project" value="InterPro"/>
</dbReference>
<evidence type="ECO:0000259" key="5">
    <source>
        <dbReference type="Pfam" id="PF04542"/>
    </source>
</evidence>
<dbReference type="InterPro" id="IPR014284">
    <property type="entry name" value="RNA_pol_sigma-70_dom"/>
</dbReference>
<evidence type="ECO:0000256" key="1">
    <source>
        <dbReference type="ARBA" id="ARBA00010641"/>
    </source>
</evidence>
<dbReference type="PANTHER" id="PTHR43133:SF51">
    <property type="entry name" value="RNA POLYMERASE SIGMA FACTOR"/>
    <property type="match status" value="1"/>
</dbReference>
<feature type="domain" description="RNA polymerase sigma-70 region 2" evidence="5">
    <location>
        <begin position="50"/>
        <end position="117"/>
    </location>
</feature>
<evidence type="ECO:0000313" key="7">
    <source>
        <dbReference type="EMBL" id="HGH60421.1"/>
    </source>
</evidence>
<accession>A0A7C4AQY2</accession>
<dbReference type="GO" id="GO:0016987">
    <property type="term" value="F:sigma factor activity"/>
    <property type="evidence" value="ECO:0007669"/>
    <property type="project" value="UniProtKB-KW"/>
</dbReference>
<organism evidence="7">
    <name type="scientific">Desulfomonile tiedjei</name>
    <dbReference type="NCBI Taxonomy" id="2358"/>
    <lineage>
        <taxon>Bacteria</taxon>
        <taxon>Pseudomonadati</taxon>
        <taxon>Thermodesulfobacteriota</taxon>
        <taxon>Desulfomonilia</taxon>
        <taxon>Desulfomonilales</taxon>
        <taxon>Desulfomonilaceae</taxon>
        <taxon>Desulfomonile</taxon>
    </lineage>
</organism>
<sequence>MTFLETILNGLCLNIVMFLLFYASTAAENDDDASLVIKAKRGNREAFDVLLEKYYKKVYNLAYRYVGEQEEASDLTQEIFTAAFQNLRKFRGDSKFSTWLFQIATNRGKNRFKYLKRRGYFANKGQTENNDDRDEQQRIVPDYSTNPETLLAGKQVQRIVQKAIDELDPDHKEIVILRDIEGFSYEEIAQLLNLPEGTTKSRLHRARMVVKEKLKRVLS</sequence>
<dbReference type="Pfam" id="PF04542">
    <property type="entry name" value="Sigma70_r2"/>
    <property type="match status" value="1"/>
</dbReference>
<keyword evidence="4" id="KW-0804">Transcription</keyword>
<reference evidence="7" key="1">
    <citation type="journal article" date="2020" name="mSystems">
        <title>Genome- and Community-Level Interaction Insights into Carbon Utilization and Element Cycling Functions of Hydrothermarchaeota in Hydrothermal Sediment.</title>
        <authorList>
            <person name="Zhou Z."/>
            <person name="Liu Y."/>
            <person name="Xu W."/>
            <person name="Pan J."/>
            <person name="Luo Z.H."/>
            <person name="Li M."/>
        </authorList>
    </citation>
    <scope>NUCLEOTIDE SEQUENCE [LARGE SCALE GENOMIC DNA]</scope>
    <source>
        <strain evidence="7">SpSt-769</strain>
    </source>
</reference>
<dbReference type="SUPFAM" id="SSF88946">
    <property type="entry name" value="Sigma2 domain of RNA polymerase sigma factors"/>
    <property type="match status" value="1"/>
</dbReference>
<dbReference type="InterPro" id="IPR036388">
    <property type="entry name" value="WH-like_DNA-bd_sf"/>
</dbReference>
<dbReference type="InterPro" id="IPR039425">
    <property type="entry name" value="RNA_pol_sigma-70-like"/>
</dbReference>
<dbReference type="InterPro" id="IPR013324">
    <property type="entry name" value="RNA_pol_sigma_r3/r4-like"/>
</dbReference>
<dbReference type="NCBIfam" id="TIGR02937">
    <property type="entry name" value="sigma70-ECF"/>
    <property type="match status" value="1"/>
</dbReference>
<dbReference type="EMBL" id="DTGT01000119">
    <property type="protein sequence ID" value="HGH60421.1"/>
    <property type="molecule type" value="Genomic_DNA"/>
</dbReference>
<gene>
    <name evidence="7" type="ORF">ENV54_03880</name>
</gene>
<dbReference type="Gene3D" id="1.10.10.10">
    <property type="entry name" value="Winged helix-like DNA-binding domain superfamily/Winged helix DNA-binding domain"/>
    <property type="match status" value="1"/>
</dbReference>
<dbReference type="AlphaFoldDB" id="A0A7C4AQY2"/>
<protein>
    <submittedName>
        <fullName evidence="7">Sigma-70 family RNA polymerase sigma factor</fullName>
    </submittedName>
</protein>
<dbReference type="PANTHER" id="PTHR43133">
    <property type="entry name" value="RNA POLYMERASE ECF-TYPE SIGMA FACTO"/>
    <property type="match status" value="1"/>
</dbReference>
<dbReference type="Gene3D" id="1.10.1740.10">
    <property type="match status" value="1"/>
</dbReference>
<dbReference type="Pfam" id="PF08281">
    <property type="entry name" value="Sigma70_r4_2"/>
    <property type="match status" value="1"/>
</dbReference>
<keyword evidence="3" id="KW-0731">Sigma factor</keyword>
<dbReference type="CDD" id="cd06171">
    <property type="entry name" value="Sigma70_r4"/>
    <property type="match status" value="1"/>
</dbReference>
<evidence type="ECO:0000256" key="4">
    <source>
        <dbReference type="ARBA" id="ARBA00023163"/>
    </source>
</evidence>
<dbReference type="InterPro" id="IPR007627">
    <property type="entry name" value="RNA_pol_sigma70_r2"/>
</dbReference>
<evidence type="ECO:0000256" key="2">
    <source>
        <dbReference type="ARBA" id="ARBA00023015"/>
    </source>
</evidence>